<dbReference type="Proteomes" id="UP000636755">
    <property type="component" value="Unassembled WGS sequence"/>
</dbReference>
<reference evidence="1 2" key="1">
    <citation type="submission" date="2020-08" db="EMBL/GenBank/DDBJ databases">
        <title>Genome public.</title>
        <authorList>
            <person name="Liu C."/>
            <person name="Sun Q."/>
        </authorList>
    </citation>
    <scope>NUCLEOTIDE SEQUENCE [LARGE SCALE GENOMIC DNA]</scope>
    <source>
        <strain evidence="1 2">NSJ-71</strain>
    </source>
</reference>
<dbReference type="RefSeq" id="WP_186935679.1">
    <property type="nucleotide sequence ID" value="NZ_JACOPS010000004.1"/>
</dbReference>
<accession>A0ABR7HMC3</accession>
<evidence type="ECO:0000313" key="1">
    <source>
        <dbReference type="EMBL" id="MBC5728561.1"/>
    </source>
</evidence>
<comment type="caution">
    <text evidence="1">The sequence shown here is derived from an EMBL/GenBank/DDBJ whole genome shotgun (WGS) entry which is preliminary data.</text>
</comment>
<name>A0ABR7HMC3_9FIRM</name>
<sequence length="91" mass="9930">MTVKIIYNGKLINNATAAVSITSNSTSTYSLAKSQDIPKVTVTSEQRKALKDAILNGEFANAKLSTATKNKLNRINGYLDQLTLLYDTNSF</sequence>
<dbReference type="EMBL" id="JACOPS010000004">
    <property type="protein sequence ID" value="MBC5728561.1"/>
    <property type="molecule type" value="Genomic_DNA"/>
</dbReference>
<proteinExistence type="predicted"/>
<keyword evidence="2" id="KW-1185">Reference proteome</keyword>
<evidence type="ECO:0000313" key="2">
    <source>
        <dbReference type="Proteomes" id="UP000636755"/>
    </source>
</evidence>
<evidence type="ECO:0008006" key="3">
    <source>
        <dbReference type="Google" id="ProtNLM"/>
    </source>
</evidence>
<organism evidence="1 2">
    <name type="scientific">Ruminococcus intestinalis</name>
    <dbReference type="NCBI Taxonomy" id="2763066"/>
    <lineage>
        <taxon>Bacteria</taxon>
        <taxon>Bacillati</taxon>
        <taxon>Bacillota</taxon>
        <taxon>Clostridia</taxon>
        <taxon>Eubacteriales</taxon>
        <taxon>Oscillospiraceae</taxon>
        <taxon>Ruminococcus</taxon>
    </lineage>
</organism>
<protein>
    <recommendedName>
        <fullName evidence="3">Flagellar biosynthesis anti-sigma factor FlgM</fullName>
    </recommendedName>
</protein>
<gene>
    <name evidence="1" type="ORF">H8R91_08555</name>
</gene>